<evidence type="ECO:0000313" key="3">
    <source>
        <dbReference type="Proteomes" id="UP000222106"/>
    </source>
</evidence>
<feature type="transmembrane region" description="Helical" evidence="1">
    <location>
        <begin position="99"/>
        <end position="121"/>
    </location>
</feature>
<dbReference type="OrthoDB" id="9810847at2"/>
<feature type="transmembrane region" description="Helical" evidence="1">
    <location>
        <begin position="36"/>
        <end position="53"/>
    </location>
</feature>
<dbReference type="AlphaFoldDB" id="A0A2A9ENC9"/>
<name>A0A2A9ENC9_9MICO</name>
<organism evidence="2 3">
    <name type="scientific">Georgenia soli</name>
    <dbReference type="NCBI Taxonomy" id="638953"/>
    <lineage>
        <taxon>Bacteria</taxon>
        <taxon>Bacillati</taxon>
        <taxon>Actinomycetota</taxon>
        <taxon>Actinomycetes</taxon>
        <taxon>Micrococcales</taxon>
        <taxon>Bogoriellaceae</taxon>
        <taxon>Georgenia</taxon>
    </lineage>
</organism>
<dbReference type="Pfam" id="PF04020">
    <property type="entry name" value="Phage_holin_4_2"/>
    <property type="match status" value="1"/>
</dbReference>
<keyword evidence="1" id="KW-0472">Membrane</keyword>
<reference evidence="2 3" key="1">
    <citation type="submission" date="2017-10" db="EMBL/GenBank/DDBJ databases">
        <title>Sequencing the genomes of 1000 actinobacteria strains.</title>
        <authorList>
            <person name="Klenk H.-P."/>
        </authorList>
    </citation>
    <scope>NUCLEOTIDE SEQUENCE [LARGE SCALE GENOMIC DNA]</scope>
    <source>
        <strain evidence="2 3">DSM 21838</strain>
    </source>
</reference>
<dbReference type="PANTHER" id="PTHR37309:SF1">
    <property type="entry name" value="SLR0284 PROTEIN"/>
    <property type="match status" value="1"/>
</dbReference>
<comment type="caution">
    <text evidence="2">The sequence shown here is derived from an EMBL/GenBank/DDBJ whole genome shotgun (WGS) entry which is preliminary data.</text>
</comment>
<sequence length="126" mass="13749">MRFVVQLLVNAAAIWFCAWLLDGIELAPTSSTGSTLLELAVVAAVFTVVNMFVRPVVALLSLPFYILTLGLFFLVVNALMLMLTGWITSFTDFGLQVDGFWNALVGGLIISVATWVLQLLIPGDQR</sequence>
<evidence type="ECO:0000256" key="1">
    <source>
        <dbReference type="SAM" id="Phobius"/>
    </source>
</evidence>
<proteinExistence type="predicted"/>
<feature type="transmembrane region" description="Helical" evidence="1">
    <location>
        <begin position="65"/>
        <end position="87"/>
    </location>
</feature>
<dbReference type="InterPro" id="IPR007165">
    <property type="entry name" value="Phage_holin_4_2"/>
</dbReference>
<dbReference type="Proteomes" id="UP000222106">
    <property type="component" value="Unassembled WGS sequence"/>
</dbReference>
<keyword evidence="1" id="KW-1133">Transmembrane helix</keyword>
<keyword evidence="3" id="KW-1185">Reference proteome</keyword>
<dbReference type="PANTHER" id="PTHR37309">
    <property type="entry name" value="SLR0284 PROTEIN"/>
    <property type="match status" value="1"/>
</dbReference>
<protein>
    <submittedName>
        <fullName evidence="2">Putative membrane protein</fullName>
    </submittedName>
</protein>
<gene>
    <name evidence="2" type="ORF">ATJ97_2561</name>
</gene>
<dbReference type="EMBL" id="PDJI01000004">
    <property type="protein sequence ID" value="PFG40041.1"/>
    <property type="molecule type" value="Genomic_DNA"/>
</dbReference>
<evidence type="ECO:0000313" key="2">
    <source>
        <dbReference type="EMBL" id="PFG40041.1"/>
    </source>
</evidence>
<accession>A0A2A9ENC9</accession>
<dbReference type="RefSeq" id="WP_098484032.1">
    <property type="nucleotide sequence ID" value="NZ_PDJI01000004.1"/>
</dbReference>
<keyword evidence="1" id="KW-0812">Transmembrane</keyword>